<evidence type="ECO:0000256" key="1">
    <source>
        <dbReference type="ARBA" id="ARBA00004613"/>
    </source>
</evidence>
<dbReference type="EMBL" id="GL378340">
    <property type="protein sequence ID" value="EFJ48330.1"/>
    <property type="molecule type" value="Genomic_DNA"/>
</dbReference>
<evidence type="ECO:0000256" key="3">
    <source>
        <dbReference type="SAM" id="SignalP"/>
    </source>
</evidence>
<dbReference type="eggNOG" id="ENOG502RZIE">
    <property type="taxonomic scope" value="Eukaryota"/>
</dbReference>
<dbReference type="Proteomes" id="UP000001058">
    <property type="component" value="Unassembled WGS sequence"/>
</dbReference>
<dbReference type="InParanoid" id="D8TW85"/>
<protein>
    <submittedName>
        <fullName evidence="4">Phospholipase A2</fullName>
    </submittedName>
</protein>
<keyword evidence="3" id="KW-0732">Signal</keyword>
<sequence length="147" mass="15895">MVRPFLWTSILLAFCTMTGATDAPGKEETPCAKSCHTINCNNMGIRYGRFCGVGHGGCPGVKPCDPVDYCCQKHDACVEKHSVLSARCHMSFLKCLDRHVDKDHEGKSGKATARPCPYSVVIPTMKTGIGMAMMFTSAIKAKAGSEF</sequence>
<dbReference type="GO" id="GO:0004623">
    <property type="term" value="F:phospholipase A2 activity"/>
    <property type="evidence" value="ECO:0007669"/>
    <property type="project" value="InterPro"/>
</dbReference>
<dbReference type="Gene3D" id="1.20.90.10">
    <property type="entry name" value="Phospholipase A2 domain"/>
    <property type="match status" value="1"/>
</dbReference>
<evidence type="ECO:0000313" key="4">
    <source>
        <dbReference type="EMBL" id="EFJ48330.1"/>
    </source>
</evidence>
<dbReference type="GeneID" id="9617955"/>
<dbReference type="GO" id="GO:0050482">
    <property type="term" value="P:arachidonate secretion"/>
    <property type="evidence" value="ECO:0007669"/>
    <property type="project" value="InterPro"/>
</dbReference>
<proteinExistence type="predicted"/>
<dbReference type="RefSeq" id="XP_002950584.1">
    <property type="nucleotide sequence ID" value="XM_002950538.1"/>
</dbReference>
<dbReference type="FunCoup" id="D8TW85">
    <property type="interactions" value="12"/>
</dbReference>
<dbReference type="InterPro" id="IPR036444">
    <property type="entry name" value="PLipase_A2_dom_sf"/>
</dbReference>
<organism evidence="5">
    <name type="scientific">Volvox carteri f. nagariensis</name>
    <dbReference type="NCBI Taxonomy" id="3068"/>
    <lineage>
        <taxon>Eukaryota</taxon>
        <taxon>Viridiplantae</taxon>
        <taxon>Chlorophyta</taxon>
        <taxon>core chlorophytes</taxon>
        <taxon>Chlorophyceae</taxon>
        <taxon>CS clade</taxon>
        <taxon>Chlamydomonadales</taxon>
        <taxon>Volvocaceae</taxon>
        <taxon>Volvox</taxon>
    </lineage>
</organism>
<comment type="subcellular location">
    <subcellularLocation>
        <location evidence="1">Secreted</location>
    </subcellularLocation>
</comment>
<accession>D8TW85</accession>
<dbReference type="GO" id="GO:0006644">
    <property type="term" value="P:phospholipid metabolic process"/>
    <property type="evidence" value="ECO:0007669"/>
    <property type="project" value="InterPro"/>
</dbReference>
<keyword evidence="2" id="KW-0964">Secreted</keyword>
<feature type="signal peptide" evidence="3">
    <location>
        <begin position="1"/>
        <end position="20"/>
    </location>
</feature>
<dbReference type="InterPro" id="IPR033113">
    <property type="entry name" value="PLA2_histidine"/>
</dbReference>
<dbReference type="STRING" id="3068.D8TW85"/>
<dbReference type="KEGG" id="vcn:VOLCADRAFT_60568"/>
<dbReference type="SUPFAM" id="SSF48619">
    <property type="entry name" value="Phospholipase A2, PLA2"/>
    <property type="match status" value="1"/>
</dbReference>
<evidence type="ECO:0000313" key="5">
    <source>
        <dbReference type="Proteomes" id="UP000001058"/>
    </source>
</evidence>
<dbReference type="GO" id="GO:0005576">
    <property type="term" value="C:extracellular region"/>
    <property type="evidence" value="ECO:0007669"/>
    <property type="project" value="UniProtKB-SubCell"/>
</dbReference>
<name>D8TW85_VOLCA</name>
<keyword evidence="5" id="KW-1185">Reference proteome</keyword>
<reference evidence="4 5" key="1">
    <citation type="journal article" date="2010" name="Science">
        <title>Genomic analysis of organismal complexity in the multicellular green alga Volvox carteri.</title>
        <authorList>
            <person name="Prochnik S.E."/>
            <person name="Umen J."/>
            <person name="Nedelcu A.M."/>
            <person name="Hallmann A."/>
            <person name="Miller S.M."/>
            <person name="Nishii I."/>
            <person name="Ferris P."/>
            <person name="Kuo A."/>
            <person name="Mitros T."/>
            <person name="Fritz-Laylin L.K."/>
            <person name="Hellsten U."/>
            <person name="Chapman J."/>
            <person name="Simakov O."/>
            <person name="Rensing S.A."/>
            <person name="Terry A."/>
            <person name="Pangilinan J."/>
            <person name="Kapitonov V."/>
            <person name="Jurka J."/>
            <person name="Salamov A."/>
            <person name="Shapiro H."/>
            <person name="Schmutz J."/>
            <person name="Grimwood J."/>
            <person name="Lindquist E."/>
            <person name="Lucas S."/>
            <person name="Grigoriev I.V."/>
            <person name="Schmitt R."/>
            <person name="Kirk D."/>
            <person name="Rokhsar D.S."/>
        </authorList>
    </citation>
    <scope>NUCLEOTIDE SEQUENCE [LARGE SCALE GENOMIC DNA]</scope>
    <source>
        <strain evidence="5">f. Nagariensis / Eve</strain>
    </source>
</reference>
<feature type="chain" id="PRO_5003123941" evidence="3">
    <location>
        <begin position="21"/>
        <end position="147"/>
    </location>
</feature>
<dbReference type="AlphaFoldDB" id="D8TW85"/>
<dbReference type="PROSITE" id="PS00118">
    <property type="entry name" value="PA2_HIS"/>
    <property type="match status" value="1"/>
</dbReference>
<dbReference type="OrthoDB" id="566013at2759"/>
<gene>
    <name evidence="4" type="ORF">VOLCADRAFT_60568</name>
</gene>
<evidence type="ECO:0000256" key="2">
    <source>
        <dbReference type="ARBA" id="ARBA00022525"/>
    </source>
</evidence>